<keyword evidence="3" id="KW-0349">Heme</keyword>
<name>A0AA87YUE7_FICCA</name>
<dbReference type="GO" id="GO:0004497">
    <property type="term" value="F:monooxygenase activity"/>
    <property type="evidence" value="ECO:0007669"/>
    <property type="project" value="UniProtKB-KW"/>
</dbReference>
<dbReference type="Proteomes" id="UP001187192">
    <property type="component" value="Unassembled WGS sequence"/>
</dbReference>
<dbReference type="PANTHER" id="PTHR24296">
    <property type="entry name" value="CYTOCHROME P450"/>
    <property type="match status" value="1"/>
</dbReference>
<proteinExistence type="inferred from homology"/>
<evidence type="ECO:0000256" key="4">
    <source>
        <dbReference type="ARBA" id="ARBA00022723"/>
    </source>
</evidence>
<evidence type="ECO:0000256" key="6">
    <source>
        <dbReference type="ARBA" id="ARBA00023004"/>
    </source>
</evidence>
<keyword evidence="5" id="KW-0560">Oxidoreductase</keyword>
<keyword evidence="6" id="KW-0408">Iron</keyword>
<evidence type="ECO:0000313" key="9">
    <source>
        <dbReference type="Proteomes" id="UP001187192"/>
    </source>
</evidence>
<evidence type="ECO:0000256" key="1">
    <source>
        <dbReference type="ARBA" id="ARBA00001971"/>
    </source>
</evidence>
<comment type="cofactor">
    <cofactor evidence="1">
        <name>heme</name>
        <dbReference type="ChEBI" id="CHEBI:30413"/>
    </cofactor>
</comment>
<protein>
    <recommendedName>
        <fullName evidence="10">Cytochrome P450</fullName>
    </recommendedName>
</protein>
<dbReference type="Gene3D" id="1.10.630.10">
    <property type="entry name" value="Cytochrome P450"/>
    <property type="match status" value="1"/>
</dbReference>
<dbReference type="Gramene" id="FCD_00015732-RA">
    <property type="protein sequence ID" value="FCD_00015732-RA:cds"/>
    <property type="gene ID" value="FCD_00015732"/>
</dbReference>
<comment type="caution">
    <text evidence="8">The sequence shown here is derived from an EMBL/GenBank/DDBJ whole genome shotgun (WGS) entry which is preliminary data.</text>
</comment>
<evidence type="ECO:0000256" key="3">
    <source>
        <dbReference type="ARBA" id="ARBA00022617"/>
    </source>
</evidence>
<comment type="similarity">
    <text evidence="2">Belongs to the cytochrome P450 family.</text>
</comment>
<dbReference type="SUPFAM" id="SSF48264">
    <property type="entry name" value="Cytochrome P450"/>
    <property type="match status" value="1"/>
</dbReference>
<evidence type="ECO:0000256" key="7">
    <source>
        <dbReference type="ARBA" id="ARBA00023033"/>
    </source>
</evidence>
<dbReference type="EMBL" id="BTGU01007933">
    <property type="protein sequence ID" value="GMN22322.1"/>
    <property type="molecule type" value="Genomic_DNA"/>
</dbReference>
<keyword evidence="7" id="KW-0503">Monooxygenase</keyword>
<dbReference type="GO" id="GO:0016705">
    <property type="term" value="F:oxidoreductase activity, acting on paired donors, with incorporation or reduction of molecular oxygen"/>
    <property type="evidence" value="ECO:0007669"/>
    <property type="project" value="InterPro"/>
</dbReference>
<accession>A0AA87YUE7</accession>
<evidence type="ECO:0008006" key="10">
    <source>
        <dbReference type="Google" id="ProtNLM"/>
    </source>
</evidence>
<evidence type="ECO:0000256" key="5">
    <source>
        <dbReference type="ARBA" id="ARBA00023002"/>
    </source>
</evidence>
<sequence length="79" mass="9139">MADLFGQEIFLADGEAWRHQRKLASSEFSTRVLRDFSIIVFRSNAAKLVRVVSGFEGRVFDMQVSHIKRTTNRCGTRKY</sequence>
<dbReference type="GO" id="GO:0020037">
    <property type="term" value="F:heme binding"/>
    <property type="evidence" value="ECO:0007669"/>
    <property type="project" value="InterPro"/>
</dbReference>
<keyword evidence="9" id="KW-1185">Reference proteome</keyword>
<evidence type="ECO:0000256" key="2">
    <source>
        <dbReference type="ARBA" id="ARBA00010617"/>
    </source>
</evidence>
<dbReference type="GO" id="GO:0005506">
    <property type="term" value="F:iron ion binding"/>
    <property type="evidence" value="ECO:0007669"/>
    <property type="project" value="InterPro"/>
</dbReference>
<dbReference type="AlphaFoldDB" id="A0AA87YUE7"/>
<organism evidence="8 9">
    <name type="scientific">Ficus carica</name>
    <name type="common">Common fig</name>
    <dbReference type="NCBI Taxonomy" id="3494"/>
    <lineage>
        <taxon>Eukaryota</taxon>
        <taxon>Viridiplantae</taxon>
        <taxon>Streptophyta</taxon>
        <taxon>Embryophyta</taxon>
        <taxon>Tracheophyta</taxon>
        <taxon>Spermatophyta</taxon>
        <taxon>Magnoliopsida</taxon>
        <taxon>eudicotyledons</taxon>
        <taxon>Gunneridae</taxon>
        <taxon>Pentapetalae</taxon>
        <taxon>rosids</taxon>
        <taxon>fabids</taxon>
        <taxon>Rosales</taxon>
        <taxon>Moraceae</taxon>
        <taxon>Ficeae</taxon>
        <taxon>Ficus</taxon>
    </lineage>
</organism>
<dbReference type="InterPro" id="IPR036396">
    <property type="entry name" value="Cyt_P450_sf"/>
</dbReference>
<reference evidence="8" key="1">
    <citation type="submission" date="2023-07" db="EMBL/GenBank/DDBJ databases">
        <title>draft genome sequence of fig (Ficus carica).</title>
        <authorList>
            <person name="Takahashi T."/>
            <person name="Nishimura K."/>
        </authorList>
    </citation>
    <scope>NUCLEOTIDE SEQUENCE</scope>
</reference>
<gene>
    <name evidence="8" type="ORF">TIFTF001_050195</name>
</gene>
<evidence type="ECO:0000313" key="8">
    <source>
        <dbReference type="EMBL" id="GMN22322.1"/>
    </source>
</evidence>
<keyword evidence="4" id="KW-0479">Metal-binding</keyword>